<comment type="caution">
    <text evidence="2">The sequence shown here is derived from an EMBL/GenBank/DDBJ whole genome shotgun (WGS) entry which is preliminary data.</text>
</comment>
<keyword evidence="3" id="KW-1185">Reference proteome</keyword>
<protein>
    <submittedName>
        <fullName evidence="2">Uncharacterized protein</fullName>
    </submittedName>
</protein>
<feature type="compositionally biased region" description="Pro residues" evidence="1">
    <location>
        <begin position="58"/>
        <end position="68"/>
    </location>
</feature>
<feature type="compositionally biased region" description="Polar residues" evidence="1">
    <location>
        <begin position="847"/>
        <end position="878"/>
    </location>
</feature>
<evidence type="ECO:0000313" key="2">
    <source>
        <dbReference type="EMBL" id="KAK0631911.1"/>
    </source>
</evidence>
<feature type="region of interest" description="Disordered" evidence="1">
    <location>
        <begin position="828"/>
        <end position="1122"/>
    </location>
</feature>
<feature type="region of interest" description="Disordered" evidence="1">
    <location>
        <begin position="39"/>
        <end position="89"/>
    </location>
</feature>
<feature type="compositionally biased region" description="Polar residues" evidence="1">
    <location>
        <begin position="664"/>
        <end position="676"/>
    </location>
</feature>
<feature type="compositionally biased region" description="Basic and acidic residues" evidence="1">
    <location>
        <begin position="39"/>
        <end position="51"/>
    </location>
</feature>
<feature type="compositionally biased region" description="Basic and acidic residues" evidence="1">
    <location>
        <begin position="927"/>
        <end position="938"/>
    </location>
</feature>
<dbReference type="AlphaFoldDB" id="A0AA40CAT1"/>
<feature type="compositionally biased region" description="Basic and acidic residues" evidence="1">
    <location>
        <begin position="731"/>
        <end position="753"/>
    </location>
</feature>
<feature type="compositionally biased region" description="Polar residues" evidence="1">
    <location>
        <begin position="754"/>
        <end position="772"/>
    </location>
</feature>
<feature type="compositionally biased region" description="Low complexity" evidence="1">
    <location>
        <begin position="568"/>
        <end position="585"/>
    </location>
</feature>
<feature type="region of interest" description="Disordered" evidence="1">
    <location>
        <begin position="442"/>
        <end position="502"/>
    </location>
</feature>
<gene>
    <name evidence="2" type="ORF">B0T14DRAFT_490369</name>
</gene>
<dbReference type="EMBL" id="JAULSU010000001">
    <property type="protein sequence ID" value="KAK0631911.1"/>
    <property type="molecule type" value="Genomic_DNA"/>
</dbReference>
<feature type="compositionally biased region" description="Polar residues" evidence="1">
    <location>
        <begin position="163"/>
        <end position="173"/>
    </location>
</feature>
<feature type="compositionally biased region" description="Low complexity" evidence="1">
    <location>
        <begin position="1089"/>
        <end position="1119"/>
    </location>
</feature>
<feature type="compositionally biased region" description="Pro residues" evidence="1">
    <location>
        <begin position="1067"/>
        <end position="1088"/>
    </location>
</feature>
<feature type="region of interest" description="Disordered" evidence="1">
    <location>
        <begin position="634"/>
        <end position="779"/>
    </location>
</feature>
<organism evidence="2 3">
    <name type="scientific">Immersiella caudata</name>
    <dbReference type="NCBI Taxonomy" id="314043"/>
    <lineage>
        <taxon>Eukaryota</taxon>
        <taxon>Fungi</taxon>
        <taxon>Dikarya</taxon>
        <taxon>Ascomycota</taxon>
        <taxon>Pezizomycotina</taxon>
        <taxon>Sordariomycetes</taxon>
        <taxon>Sordariomycetidae</taxon>
        <taxon>Sordariales</taxon>
        <taxon>Lasiosphaeriaceae</taxon>
        <taxon>Immersiella</taxon>
    </lineage>
</organism>
<feature type="compositionally biased region" description="Polar residues" evidence="1">
    <location>
        <begin position="342"/>
        <end position="356"/>
    </location>
</feature>
<evidence type="ECO:0000313" key="3">
    <source>
        <dbReference type="Proteomes" id="UP001175000"/>
    </source>
</evidence>
<accession>A0AA40CAT1</accession>
<feature type="region of interest" description="Disordered" evidence="1">
    <location>
        <begin position="561"/>
        <end position="594"/>
    </location>
</feature>
<feature type="compositionally biased region" description="Basic and acidic residues" evidence="1">
    <location>
        <begin position="113"/>
        <end position="134"/>
    </location>
</feature>
<feature type="compositionally biased region" description="Low complexity" evidence="1">
    <location>
        <begin position="689"/>
        <end position="699"/>
    </location>
</feature>
<feature type="compositionally biased region" description="Polar residues" evidence="1">
    <location>
        <begin position="961"/>
        <end position="973"/>
    </location>
</feature>
<feature type="compositionally biased region" description="Basic and acidic residues" evidence="1">
    <location>
        <begin position="411"/>
        <end position="429"/>
    </location>
</feature>
<feature type="compositionally biased region" description="Low complexity" evidence="1">
    <location>
        <begin position="1005"/>
        <end position="1014"/>
    </location>
</feature>
<feature type="region of interest" description="Disordered" evidence="1">
    <location>
        <begin position="309"/>
        <end position="429"/>
    </location>
</feature>
<feature type="compositionally biased region" description="Basic and acidic residues" evidence="1">
    <location>
        <begin position="185"/>
        <end position="204"/>
    </location>
</feature>
<evidence type="ECO:0000256" key="1">
    <source>
        <dbReference type="SAM" id="MobiDB-lite"/>
    </source>
</evidence>
<feature type="region of interest" description="Disordered" evidence="1">
    <location>
        <begin position="103"/>
        <end position="226"/>
    </location>
</feature>
<dbReference type="Proteomes" id="UP001175000">
    <property type="component" value="Unassembled WGS sequence"/>
</dbReference>
<sequence>MDSMMFSPYGYGPLPPSAMAEIEKKTAALQQSSSLRKLLELDKLDKKHKAEPLQSAPASPPSSPPPDATTPGRSIQIRRADSISQQQNDLMLRAVRRSVVLPSLSIAIPPSPSDHKRDQRRDKQAETEIRKGSERGGANETGADAEPLHKQVKFLAPDDGEMSDQSSICQSPSWEGYGQRKKEKKKEAERRKKEKEQAEKEAKAAKRRIAARLSKSPPPAVNGRAARAAILSNSDRSLSDPMLISQHLLPESQSSSRLDDVGRTASADDLQRFREYQPAMAEVLSDSNTHTRRFTGGVKLDREREWMLQSHLSSRSPRSPSFRDSAHDDIHHQNPHLPPLENPTSFGNSSNQQVQAKQDVRPQREAFPPSASRTPMLRHVPPAGLSRSNSFLQGASKILRGQSGRSSVEAESGRGRNEDAYVQRHRDQSVERSVAEIAYEQLIKNGSHQSSSTRSSSRDTRNTRRSSFTQEARSVAMKLTGKLTPSTREEHAGSARVSSQTDYFNHPADQSYIDGASAARGHFEPGPVSVSSQENYRDHLAEEQLAMSEAALSHGALALRDGAERPPTSRSSASSSSRSVGGTASNHTKRGRNLRDVAKTALGSSKVPHNTLDRPEPQMLVVPYATLRTHVDSLDSASEPMPPHPRSPTSSSTIISGLHGRNPQPAQDVSTHQLQPNVAKPSEADHVGSRVSEGSSSSSAYEDGSPPPSPVTTPDTSRPQSSKDVPFTVDELPKKTDGSHCPQDDDRTFRQTSDDLNGSSTSTTPRQLNSEVSEPAEFVNEDRFSRTALPIDVDCDAQSFTTSFSNLDNIDNIDETLANAAAAAQLSRQKSLEDDQAVRQPKRLKSLSDTNYRSGNHDSTILPTSFTQFSVGTASEPQISIPPRSKKRPSTSQGEAMASERAQDCSPEIGYERPGPEWGSVKTGKGSTKERNGFERLAEWAILSNPDTASKAGNEQEVPNKDTSFLISRSSTPEMEPAQLSPSYAPQEKDLADYHGAAKMRYTESRTSSRASTSPPTPQSPQFQAHRDREPPGSYGSAKTQYAEVRVSSRASTSPPSPQSPRFLRPTSPPVQHPQRAPAPPRMAPAPTPVSSRPPSAASSSRSAPATVPISVPSPAPSVGRSAKVAPVSILKPARASSDPAAAHPSMGSPAPVLSALPKHMQLQAGISARPPATVPEPRVAPIAKMFVECCNCKFYHDMPSKLYECMAKPDAVVEDKLLGISGAITTMVKCPWCQHNMSKSCCAGYAAVVYLKERLH</sequence>
<reference evidence="2" key="1">
    <citation type="submission" date="2023-06" db="EMBL/GenBank/DDBJ databases">
        <title>Genome-scale phylogeny and comparative genomics of the fungal order Sordariales.</title>
        <authorList>
            <consortium name="Lawrence Berkeley National Laboratory"/>
            <person name="Hensen N."/>
            <person name="Bonometti L."/>
            <person name="Westerberg I."/>
            <person name="Brannstrom I.O."/>
            <person name="Guillou S."/>
            <person name="Cros-Aarteil S."/>
            <person name="Calhoun S."/>
            <person name="Haridas S."/>
            <person name="Kuo A."/>
            <person name="Mondo S."/>
            <person name="Pangilinan J."/>
            <person name="Riley R."/>
            <person name="Labutti K."/>
            <person name="Andreopoulos B."/>
            <person name="Lipzen A."/>
            <person name="Chen C."/>
            <person name="Yanf M."/>
            <person name="Daum C."/>
            <person name="Ng V."/>
            <person name="Clum A."/>
            <person name="Steindorff A."/>
            <person name="Ohm R."/>
            <person name="Martin F."/>
            <person name="Silar P."/>
            <person name="Natvig D."/>
            <person name="Lalanne C."/>
            <person name="Gautier V."/>
            <person name="Ament-Velasquez S.L."/>
            <person name="Kruys A."/>
            <person name="Hutchinson M.I."/>
            <person name="Powell A.J."/>
            <person name="Barry K."/>
            <person name="Miller A.N."/>
            <person name="Grigoriev I.V."/>
            <person name="Debuchy R."/>
            <person name="Gladieux P."/>
            <person name="Thoren M.H."/>
            <person name="Johannesson H."/>
        </authorList>
    </citation>
    <scope>NUCLEOTIDE SEQUENCE</scope>
    <source>
        <strain evidence="2">CBS 606.72</strain>
    </source>
</reference>
<proteinExistence type="predicted"/>
<name>A0AA40CAT1_9PEZI</name>